<dbReference type="Proteomes" id="UP000018719">
    <property type="component" value="Unassembled WGS sequence"/>
</dbReference>
<accession>V6HNX0</accession>
<dbReference type="AlphaFoldDB" id="V6HNX0"/>
<dbReference type="STRING" id="1049790.LEP1GSC047_2097"/>
<sequence length="52" mass="6174">MIHFKIVESVWLERYDSAYIKFLIRAGIIQADSLRFGYHECGSKPFPIQSRR</sequence>
<dbReference type="EMBL" id="AHMM02000006">
    <property type="protein sequence ID" value="EQA38560.1"/>
    <property type="molecule type" value="Genomic_DNA"/>
</dbReference>
<comment type="caution">
    <text evidence="1">The sequence shown here is derived from an EMBL/GenBank/DDBJ whole genome shotgun (WGS) entry which is preliminary data.</text>
</comment>
<gene>
    <name evidence="1" type="ORF">LEP1GSC047_2097</name>
</gene>
<evidence type="ECO:0000313" key="2">
    <source>
        <dbReference type="Proteomes" id="UP000018719"/>
    </source>
</evidence>
<evidence type="ECO:0000313" key="1">
    <source>
        <dbReference type="EMBL" id="EQA38560.1"/>
    </source>
</evidence>
<name>V6HNX0_9LEPT</name>
<reference evidence="1 2" key="1">
    <citation type="submission" date="2013-05" db="EMBL/GenBank/DDBJ databases">
        <authorList>
            <person name="Harkins D.M."/>
            <person name="Durkin A.S."/>
            <person name="Brinkac L.M."/>
            <person name="Haft D.H."/>
            <person name="Selengut J.D."/>
            <person name="Sanka R."/>
            <person name="DePew J."/>
            <person name="Purushe J."/>
            <person name="Hartskeerl R.A."/>
            <person name="Ahmed A."/>
            <person name="van der Linden H."/>
            <person name="Goris M.G.A."/>
            <person name="Vinetz J.M."/>
            <person name="Sutton G.G."/>
            <person name="Nierman W.C."/>
            <person name="Fouts D.E."/>
        </authorList>
    </citation>
    <scope>NUCLEOTIDE SEQUENCE [LARGE SCALE GENOMIC DNA]</scope>
    <source>
        <strain evidence="1 2">10</strain>
    </source>
</reference>
<proteinExistence type="predicted"/>
<protein>
    <submittedName>
        <fullName evidence="1">Uncharacterized protein</fullName>
    </submittedName>
</protein>
<organism evidence="1 2">
    <name type="scientific">Leptospira inadai serovar Lyme str. 10</name>
    <dbReference type="NCBI Taxonomy" id="1049790"/>
    <lineage>
        <taxon>Bacteria</taxon>
        <taxon>Pseudomonadati</taxon>
        <taxon>Spirochaetota</taxon>
        <taxon>Spirochaetia</taxon>
        <taxon>Leptospirales</taxon>
        <taxon>Leptospiraceae</taxon>
        <taxon>Leptospira</taxon>
    </lineage>
</organism>